<dbReference type="Proteomes" id="UP001170310">
    <property type="component" value="Unassembled WGS sequence"/>
</dbReference>
<protein>
    <submittedName>
        <fullName evidence="1">Uncharacterized protein</fullName>
    </submittedName>
</protein>
<sequence length="82" mass="9527">PDFVIGDLITALNDRIARDDVHRPYSKNSRLMWCTDLAEDDHYYRLILQVGDKNVSGVTFLHFETLETRDIEKDEDEGGHYA</sequence>
<dbReference type="AlphaFoldDB" id="A0AAW7YX01"/>
<organism evidence="1 2">
    <name type="scientific">Staphylococcus pasteuri_A</name>
    <dbReference type="NCBI Taxonomy" id="3062664"/>
    <lineage>
        <taxon>Bacteria</taxon>
        <taxon>Bacillati</taxon>
        <taxon>Bacillota</taxon>
        <taxon>Bacilli</taxon>
        <taxon>Bacillales</taxon>
        <taxon>Staphylococcaceae</taxon>
        <taxon>Staphylococcus</taxon>
    </lineage>
</organism>
<evidence type="ECO:0000313" key="1">
    <source>
        <dbReference type="EMBL" id="MDO6575487.1"/>
    </source>
</evidence>
<comment type="caution">
    <text evidence="1">The sequence shown here is derived from an EMBL/GenBank/DDBJ whole genome shotgun (WGS) entry which is preliminary data.</text>
</comment>
<reference evidence="1" key="1">
    <citation type="submission" date="2023-07" db="EMBL/GenBank/DDBJ databases">
        <title>Genome content predicts the carbon catabolic preferences of heterotrophic bacteria.</title>
        <authorList>
            <person name="Gralka M."/>
        </authorList>
    </citation>
    <scope>NUCLEOTIDE SEQUENCE</scope>
    <source>
        <strain evidence="1">E2R20</strain>
    </source>
</reference>
<feature type="non-terminal residue" evidence="1">
    <location>
        <position position="1"/>
    </location>
</feature>
<dbReference type="RefSeq" id="WP_303522579.1">
    <property type="nucleotide sequence ID" value="NZ_JAUOQO010000756.1"/>
</dbReference>
<feature type="non-terminal residue" evidence="1">
    <location>
        <position position="82"/>
    </location>
</feature>
<proteinExistence type="predicted"/>
<name>A0AAW7YX01_9STAP</name>
<gene>
    <name evidence="1" type="ORF">Q4528_15340</name>
</gene>
<evidence type="ECO:0000313" key="2">
    <source>
        <dbReference type="Proteomes" id="UP001170310"/>
    </source>
</evidence>
<dbReference type="EMBL" id="JAUOQO010000756">
    <property type="protein sequence ID" value="MDO6575487.1"/>
    <property type="molecule type" value="Genomic_DNA"/>
</dbReference>
<keyword evidence="2" id="KW-1185">Reference proteome</keyword>
<accession>A0AAW7YX01</accession>